<keyword evidence="3" id="KW-1185">Reference proteome</keyword>
<keyword evidence="1" id="KW-0732">Signal</keyword>
<accession>A0ABP9C9R7</accession>
<dbReference type="RefSeq" id="WP_200171007.1">
    <property type="nucleotide sequence ID" value="NZ_BAABKQ010000001.1"/>
</dbReference>
<evidence type="ECO:0000313" key="2">
    <source>
        <dbReference type="EMBL" id="GAA4806941.1"/>
    </source>
</evidence>
<evidence type="ECO:0000313" key="3">
    <source>
        <dbReference type="Proteomes" id="UP001500839"/>
    </source>
</evidence>
<comment type="caution">
    <text evidence="2">The sequence shown here is derived from an EMBL/GenBank/DDBJ whole genome shotgun (WGS) entry which is preliminary data.</text>
</comment>
<reference evidence="3" key="1">
    <citation type="journal article" date="2019" name="Int. J. Syst. Evol. Microbiol.">
        <title>The Global Catalogue of Microorganisms (GCM) 10K type strain sequencing project: providing services to taxonomists for standard genome sequencing and annotation.</title>
        <authorList>
            <consortium name="The Broad Institute Genomics Platform"/>
            <consortium name="The Broad Institute Genome Sequencing Center for Infectious Disease"/>
            <person name="Wu L."/>
            <person name="Ma J."/>
        </authorList>
    </citation>
    <scope>NUCLEOTIDE SEQUENCE [LARGE SCALE GENOMIC DNA]</scope>
    <source>
        <strain evidence="3">JCM 18542</strain>
    </source>
</reference>
<dbReference type="InterPro" id="IPR024520">
    <property type="entry name" value="DUF3558"/>
</dbReference>
<dbReference type="PROSITE" id="PS51257">
    <property type="entry name" value="PROKAR_LIPOPROTEIN"/>
    <property type="match status" value="1"/>
</dbReference>
<organism evidence="2 3">
    <name type="scientific">Tomitella cavernea</name>
    <dbReference type="NCBI Taxonomy" id="1387982"/>
    <lineage>
        <taxon>Bacteria</taxon>
        <taxon>Bacillati</taxon>
        <taxon>Actinomycetota</taxon>
        <taxon>Actinomycetes</taxon>
        <taxon>Mycobacteriales</taxon>
        <taxon>Tomitella</taxon>
    </lineage>
</organism>
<protein>
    <submittedName>
        <fullName evidence="2">DUF3558 domain-containing protein</fullName>
    </submittedName>
</protein>
<gene>
    <name evidence="2" type="ORF">GCM10023353_07810</name>
</gene>
<dbReference type="EMBL" id="BAABKQ010000001">
    <property type="protein sequence ID" value="GAA4806941.1"/>
    <property type="molecule type" value="Genomic_DNA"/>
</dbReference>
<feature type="chain" id="PRO_5046027277" evidence="1">
    <location>
        <begin position="39"/>
        <end position="186"/>
    </location>
</feature>
<sequence>MNAHLRPPRTRRAALAVHRWGVPAVLAACLLSAGCTQAIPGEATVARAGTGPAGEEYVNLLRECTVVPTETIAEAVGVLGVYSTFSGAVCRWVSLDGDTDVQLNWFESGTVHREKAVAERLGYTVEAVRVAGASAYVMRPPDDPASCGAVARAGESGVVGWWVHGVRTDPCAAARKLVELSINRAL</sequence>
<evidence type="ECO:0000256" key="1">
    <source>
        <dbReference type="SAM" id="SignalP"/>
    </source>
</evidence>
<dbReference type="Pfam" id="PF12079">
    <property type="entry name" value="DUF3558"/>
    <property type="match status" value="1"/>
</dbReference>
<dbReference type="Proteomes" id="UP001500839">
    <property type="component" value="Unassembled WGS sequence"/>
</dbReference>
<name>A0ABP9C9R7_9ACTN</name>
<feature type="signal peptide" evidence="1">
    <location>
        <begin position="1"/>
        <end position="38"/>
    </location>
</feature>
<proteinExistence type="predicted"/>